<evidence type="ECO:0000313" key="2">
    <source>
        <dbReference type="Proteomes" id="UP000601027"/>
    </source>
</evidence>
<sequence length="157" mass="16955">MKGWGRLHYPDPTHDVEFSVDATVTYPAGTANPMDGVARGTARISHHAPNAAGGPVTIWAQIRVDCVVTGGRVATVTGEVVDADPMSQKNRWVGQRFGFSVADNGRGHFDRVGWSGPQLRDVPGRPDDPELRWCMAPAPFHTVRAGGYTVLGANFFE</sequence>
<keyword evidence="2" id="KW-1185">Reference proteome</keyword>
<evidence type="ECO:0000313" key="1">
    <source>
        <dbReference type="EMBL" id="MBM0230595.1"/>
    </source>
</evidence>
<name>A0ABS1XMV4_9ACTN</name>
<protein>
    <submittedName>
        <fullName evidence="1">Uncharacterized protein</fullName>
    </submittedName>
</protein>
<dbReference type="Proteomes" id="UP000601027">
    <property type="component" value="Unassembled WGS sequence"/>
</dbReference>
<proteinExistence type="predicted"/>
<organism evidence="1 2">
    <name type="scientific">Micromonospora parastrephiae</name>
    <dbReference type="NCBI Taxonomy" id="2806101"/>
    <lineage>
        <taxon>Bacteria</taxon>
        <taxon>Bacillati</taxon>
        <taxon>Actinomycetota</taxon>
        <taxon>Actinomycetes</taxon>
        <taxon>Micromonosporales</taxon>
        <taxon>Micromonosporaceae</taxon>
        <taxon>Micromonospora</taxon>
    </lineage>
</organism>
<reference evidence="1 2" key="1">
    <citation type="submission" date="2021-01" db="EMBL/GenBank/DDBJ databases">
        <title>Draft genome sequence of Micromonospora sp. strain STR1_7.</title>
        <authorList>
            <person name="Karlyshev A."/>
            <person name="Jawad R."/>
        </authorList>
    </citation>
    <scope>NUCLEOTIDE SEQUENCE [LARGE SCALE GENOMIC DNA]</scope>
    <source>
        <strain evidence="1 2">STR1-7</strain>
    </source>
</reference>
<comment type="caution">
    <text evidence="1">The sequence shown here is derived from an EMBL/GenBank/DDBJ whole genome shotgun (WGS) entry which is preliminary data.</text>
</comment>
<dbReference type="EMBL" id="JAEVHM010000002">
    <property type="protein sequence ID" value="MBM0230595.1"/>
    <property type="molecule type" value="Genomic_DNA"/>
</dbReference>
<gene>
    <name evidence="1" type="ORF">JNW91_01090</name>
</gene>
<accession>A0ABS1XMV4</accession>